<reference evidence="2 3" key="1">
    <citation type="submission" date="2018-09" db="EMBL/GenBank/DDBJ databases">
        <title>A high-quality reference genome of wild soybean provides a powerful tool to mine soybean genomes.</title>
        <authorList>
            <person name="Xie M."/>
            <person name="Chung C.Y.L."/>
            <person name="Li M.-W."/>
            <person name="Wong F.-L."/>
            <person name="Chan T.-F."/>
            <person name="Lam H.-M."/>
        </authorList>
    </citation>
    <scope>NUCLEOTIDE SEQUENCE [LARGE SCALE GENOMIC DNA]</scope>
    <source>
        <strain evidence="3">cv. W05</strain>
        <tissue evidence="2">Hypocotyl of etiolated seedlings</tissue>
    </source>
</reference>
<keyword evidence="3" id="KW-1185">Reference proteome</keyword>
<protein>
    <submittedName>
        <fullName evidence="2">Uncharacterized protein</fullName>
    </submittedName>
</protein>
<evidence type="ECO:0000313" key="2">
    <source>
        <dbReference type="EMBL" id="RZB41336.1"/>
    </source>
</evidence>
<organism evidence="2 3">
    <name type="scientific">Glycine soja</name>
    <name type="common">Wild soybean</name>
    <dbReference type="NCBI Taxonomy" id="3848"/>
    <lineage>
        <taxon>Eukaryota</taxon>
        <taxon>Viridiplantae</taxon>
        <taxon>Streptophyta</taxon>
        <taxon>Embryophyta</taxon>
        <taxon>Tracheophyta</taxon>
        <taxon>Spermatophyta</taxon>
        <taxon>Magnoliopsida</taxon>
        <taxon>eudicotyledons</taxon>
        <taxon>Gunneridae</taxon>
        <taxon>Pentapetalae</taxon>
        <taxon>rosids</taxon>
        <taxon>fabids</taxon>
        <taxon>Fabales</taxon>
        <taxon>Fabaceae</taxon>
        <taxon>Papilionoideae</taxon>
        <taxon>50 kb inversion clade</taxon>
        <taxon>NPAAA clade</taxon>
        <taxon>indigoferoid/millettioid clade</taxon>
        <taxon>Phaseoleae</taxon>
        <taxon>Glycine</taxon>
        <taxon>Glycine subgen. Soja</taxon>
    </lineage>
</organism>
<evidence type="ECO:0000313" key="3">
    <source>
        <dbReference type="Proteomes" id="UP000289340"/>
    </source>
</evidence>
<dbReference type="EMBL" id="QZWG01001040">
    <property type="protein sequence ID" value="RZB41336.1"/>
    <property type="molecule type" value="Genomic_DNA"/>
</dbReference>
<evidence type="ECO:0000256" key="1">
    <source>
        <dbReference type="SAM" id="Phobius"/>
    </source>
</evidence>
<sequence length="181" mass="20259">MLHSHHHHLLFSTFPIPLSLSTITYHHPSLPSLHFLQRPITSTITITTTVSAIPFIVAWLAKLTTQGFGPFELPFFSPSSLLLLNDPSTLQVASNVLFSGAITVFFHSIQHHTKCAKELLRKNIISSSFFLPKPFLKFQALSPSPTATISHHKSSLSSIETPHREEPFNQSGIFQLGLRLW</sequence>
<keyword evidence="1" id="KW-0472">Membrane</keyword>
<gene>
    <name evidence="2" type="ORF">D0Y65_055305</name>
</gene>
<dbReference type="Proteomes" id="UP000289340">
    <property type="component" value="Unassembled WGS sequence"/>
</dbReference>
<keyword evidence="1" id="KW-0812">Transmembrane</keyword>
<keyword evidence="1" id="KW-1133">Transmembrane helix</keyword>
<name>A0A445EY94_GLYSO</name>
<feature type="transmembrane region" description="Helical" evidence="1">
    <location>
        <begin position="40"/>
        <end position="61"/>
    </location>
</feature>
<dbReference type="AlphaFoldDB" id="A0A445EY94"/>
<comment type="caution">
    <text evidence="2">The sequence shown here is derived from an EMBL/GenBank/DDBJ whole genome shotgun (WGS) entry which is preliminary data.</text>
</comment>
<proteinExistence type="predicted"/>
<accession>A0A445EY94</accession>